<evidence type="ECO:0000313" key="3">
    <source>
        <dbReference type="EMBL" id="RAK50194.1"/>
    </source>
</evidence>
<reference evidence="3 4" key="1">
    <citation type="journal article" date="2018" name="Front. Microbiol.">
        <title>Description and Comparative Genomics of Macrococcus caseolyticus subsp. hominis subsp. nov., Macrococcus goetzii sp. nov., Macrococcus epidermidis sp. nov., and Macrococcus bohemicus sp. nov., Novel Macrococci From Human Clinical Material With Virulence Potential and Suspected Uptake of Foreign DNA by Natural Transformation.</title>
        <authorList>
            <person name="Maslanova I."/>
            <person name="Wertheimer Z."/>
            <person name="Sedlacek I."/>
            <person name="Svec P."/>
            <person name="Indrakova A."/>
            <person name="Kovarovic V."/>
            <person name="Schumann P."/>
            <person name="Sproer C."/>
            <person name="Kralova S."/>
            <person name="Sedo O."/>
            <person name="Kristofova L."/>
            <person name="Vrbovska V."/>
            <person name="Fuzik T."/>
            <person name="Petras P."/>
            <person name="Zdrahal Z."/>
            <person name="Ruzickova V."/>
            <person name="Doskar J."/>
            <person name="Pantucek R."/>
        </authorList>
    </citation>
    <scope>NUCLEOTIDE SEQUENCE [LARGE SCALE GENOMIC DNA]</scope>
    <source>
        <strain evidence="3 4">03/115</strain>
    </source>
</reference>
<dbReference type="PANTHER" id="PTHR41287">
    <property type="match status" value="1"/>
</dbReference>
<protein>
    <submittedName>
        <fullName evidence="3">Terminase large subunit</fullName>
    </submittedName>
</protein>
<dbReference type="Gene3D" id="3.40.50.300">
    <property type="entry name" value="P-loop containing nucleotide triphosphate hydrolases"/>
    <property type="match status" value="1"/>
</dbReference>
<dbReference type="InterPro" id="IPR046462">
    <property type="entry name" value="TerL_nuclease"/>
</dbReference>
<dbReference type="GO" id="GO:0004519">
    <property type="term" value="F:endonuclease activity"/>
    <property type="evidence" value="ECO:0007669"/>
    <property type="project" value="InterPro"/>
</dbReference>
<dbReference type="RefSeq" id="WP_111744741.1">
    <property type="nucleotide sequence ID" value="NZ_JBHSQY010000001.1"/>
</dbReference>
<comment type="caution">
    <text evidence="3">The sequence shown here is derived from an EMBL/GenBank/DDBJ whole genome shotgun (WGS) entry which is preliminary data.</text>
</comment>
<sequence length="576" mass="66360">MIDLNVNYADEFADLVEANKSDYPKSIKNAVKRYRKWSKRDDIWMDIEKANAMMLFSEMFCRHSKGEWAGQPIELELWQKFFFTNIYGWQTYDEERKQNRRVVRNIFLQVPKKNGKTLMGTLPVIYGIYGEGLKGADLYVSATTFDQAQNAAGPIAATIVNSPDLIDGTRIFKGKNNTIKGVAYTFEDENGIKHTNKLDVLSKGNDSTEGKNPYLTYKDEVHVERNFEQYDNLKSAQVAQLEPINLVTTTAGKDTQALGPRIYSYVSDVLKNDNDDSWFVMIYEPDKGYDWEDEDVWRMVNPNIGLTVTMSFLRSEFKEAKKSAHKKAEFMSKHLDVYVNYADTYFDLDQVETMLVDDLGDILGKPCVVGLDLSKRVDLTCVSINVIDHDDEGRAIEKVKQMYFIPQEGIVEKENLRNVPYRDLAEKGFVTLCPGKTVDYDMILDYVEWIFDNFEIMQLNYDKAMSEKLIEDIEMRFGIQCVEVPQYPAVMNEAVDDFEVQLLNRRVVTDNPLLIFCISNAMMVTNINGEKAPTKRKSPEHIDGFVAYLIGHKESMNYLQDVEEDAFEDYLNDIFN</sequence>
<dbReference type="Proteomes" id="UP000249579">
    <property type="component" value="Unassembled WGS sequence"/>
</dbReference>
<dbReference type="InterPro" id="IPR027417">
    <property type="entry name" value="P-loop_NTPase"/>
</dbReference>
<evidence type="ECO:0000313" key="4">
    <source>
        <dbReference type="Proteomes" id="UP000249579"/>
    </source>
</evidence>
<evidence type="ECO:0000259" key="1">
    <source>
        <dbReference type="Pfam" id="PF03354"/>
    </source>
</evidence>
<dbReference type="OrthoDB" id="9760250at2"/>
<organism evidence="3 4">
    <name type="scientific">Macrococcoides bohemicum</name>
    <dbReference type="NCBI Taxonomy" id="1903056"/>
    <lineage>
        <taxon>Bacteria</taxon>
        <taxon>Bacillati</taxon>
        <taxon>Bacillota</taxon>
        <taxon>Bacilli</taxon>
        <taxon>Bacillales</taxon>
        <taxon>Staphylococcaceae</taxon>
        <taxon>Macrococcoides</taxon>
    </lineage>
</organism>
<gene>
    <name evidence="3" type="ORF">BHX94_01650</name>
</gene>
<feature type="domain" description="Terminase large subunit-like endonuclease" evidence="2">
    <location>
        <begin position="273"/>
        <end position="548"/>
    </location>
</feature>
<dbReference type="Pfam" id="PF20441">
    <property type="entry name" value="TerL_nuclease"/>
    <property type="match status" value="1"/>
</dbReference>
<dbReference type="InterPro" id="IPR046461">
    <property type="entry name" value="TerL_ATPase"/>
</dbReference>
<dbReference type="AlphaFoldDB" id="A0A328A918"/>
<evidence type="ECO:0000259" key="2">
    <source>
        <dbReference type="Pfam" id="PF20441"/>
    </source>
</evidence>
<accession>A0A328A918</accession>
<dbReference type="Pfam" id="PF03354">
    <property type="entry name" value="TerL_ATPase"/>
    <property type="match status" value="1"/>
</dbReference>
<dbReference type="PANTHER" id="PTHR41287:SF1">
    <property type="entry name" value="PROTEIN YMFN"/>
    <property type="match status" value="1"/>
</dbReference>
<feature type="domain" description="Terminase large subunit-like ATPase" evidence="1">
    <location>
        <begin position="78"/>
        <end position="265"/>
    </location>
</feature>
<dbReference type="EMBL" id="PZJG01000001">
    <property type="protein sequence ID" value="RAK50194.1"/>
    <property type="molecule type" value="Genomic_DNA"/>
</dbReference>
<name>A0A328A918_9STAP</name>
<dbReference type="InterPro" id="IPR005021">
    <property type="entry name" value="Terminase_largesu-like"/>
</dbReference>
<proteinExistence type="predicted"/>